<reference evidence="2" key="1">
    <citation type="submission" date="2023-08" db="EMBL/GenBank/DDBJ databases">
        <title>Rhodospirillaceae gen. nov., a novel taxon isolated from the Yangtze River Yuezi River estuary sludge.</title>
        <authorList>
            <person name="Ruan L."/>
        </authorList>
    </citation>
    <scope>NUCLEOTIDE SEQUENCE [LARGE SCALE GENOMIC DNA]</scope>
    <source>
        <strain evidence="2">R-7</strain>
    </source>
</reference>
<keyword evidence="2" id="KW-1185">Reference proteome</keyword>
<sequence>MPTRLNEADWERLRALMLGLPRRLLRFISGGHLLFLGETAARDVARHIVALHAEAQAIDQELASILSGRSPPAVA</sequence>
<gene>
    <name evidence="1" type="ORF">Q8A70_25410</name>
</gene>
<protein>
    <submittedName>
        <fullName evidence="1">Uncharacterized protein</fullName>
    </submittedName>
</protein>
<organism evidence="1 2">
    <name type="scientific">Dongia sedimenti</name>
    <dbReference type="NCBI Taxonomy" id="3064282"/>
    <lineage>
        <taxon>Bacteria</taxon>
        <taxon>Pseudomonadati</taxon>
        <taxon>Pseudomonadota</taxon>
        <taxon>Alphaproteobacteria</taxon>
        <taxon>Rhodospirillales</taxon>
        <taxon>Dongiaceae</taxon>
        <taxon>Dongia</taxon>
    </lineage>
</organism>
<accession>A0ABU0YTK2</accession>
<dbReference type="Proteomes" id="UP001230156">
    <property type="component" value="Unassembled WGS sequence"/>
</dbReference>
<name>A0ABU0YTK2_9PROT</name>
<comment type="caution">
    <text evidence="1">The sequence shown here is derived from an EMBL/GenBank/DDBJ whole genome shotgun (WGS) entry which is preliminary data.</text>
</comment>
<proteinExistence type="predicted"/>
<dbReference type="EMBL" id="JAUYVI010000009">
    <property type="protein sequence ID" value="MDQ7251050.1"/>
    <property type="molecule type" value="Genomic_DNA"/>
</dbReference>
<evidence type="ECO:0000313" key="1">
    <source>
        <dbReference type="EMBL" id="MDQ7251050.1"/>
    </source>
</evidence>
<evidence type="ECO:0000313" key="2">
    <source>
        <dbReference type="Proteomes" id="UP001230156"/>
    </source>
</evidence>
<dbReference type="RefSeq" id="WP_379961037.1">
    <property type="nucleotide sequence ID" value="NZ_JAUYVI010000009.1"/>
</dbReference>